<dbReference type="SUPFAM" id="SSF54211">
    <property type="entry name" value="Ribosomal protein S5 domain 2-like"/>
    <property type="match status" value="2"/>
</dbReference>
<dbReference type="SUPFAM" id="SSF55666">
    <property type="entry name" value="Ribonuclease PH domain 2-like"/>
    <property type="match status" value="2"/>
</dbReference>
<protein>
    <recommendedName>
        <fullName evidence="9">Polyribonucleotide nucleotidyltransferase</fullName>
        <ecNumber evidence="9">2.7.7.8</ecNumber>
    </recommendedName>
    <alternativeName>
        <fullName evidence="9">Polynucleotide phosphorylase</fullName>
        <shortName evidence="9">PNPase</shortName>
    </alternativeName>
</protein>
<organism evidence="11 12">
    <name type="scientific">Okeania hirsuta</name>
    <dbReference type="NCBI Taxonomy" id="1458930"/>
    <lineage>
        <taxon>Bacteria</taxon>
        <taxon>Bacillati</taxon>
        <taxon>Cyanobacteriota</taxon>
        <taxon>Cyanophyceae</taxon>
        <taxon>Oscillatoriophycideae</taxon>
        <taxon>Oscillatoriales</taxon>
        <taxon>Microcoleaceae</taxon>
        <taxon>Okeania</taxon>
    </lineage>
</organism>
<evidence type="ECO:0000256" key="9">
    <source>
        <dbReference type="HAMAP-Rule" id="MF_01595"/>
    </source>
</evidence>
<evidence type="ECO:0000256" key="7">
    <source>
        <dbReference type="ARBA" id="ARBA00022842"/>
    </source>
</evidence>
<evidence type="ECO:0000256" key="6">
    <source>
        <dbReference type="ARBA" id="ARBA00022723"/>
    </source>
</evidence>
<keyword evidence="4 9" id="KW-0808">Transferase</keyword>
<evidence type="ECO:0000313" key="12">
    <source>
        <dbReference type="Proteomes" id="UP000269154"/>
    </source>
</evidence>
<dbReference type="EMBL" id="RCBY01000023">
    <property type="protein sequence ID" value="RQH50274.1"/>
    <property type="molecule type" value="Genomic_DNA"/>
</dbReference>
<keyword evidence="5 9" id="KW-0548">Nucleotidyltransferase</keyword>
<dbReference type="Pfam" id="PF03725">
    <property type="entry name" value="RNase_PH_C"/>
    <property type="match status" value="1"/>
</dbReference>
<dbReference type="EC" id="2.7.7.8" evidence="9"/>
<evidence type="ECO:0000256" key="4">
    <source>
        <dbReference type="ARBA" id="ARBA00022679"/>
    </source>
</evidence>
<dbReference type="Pfam" id="PF03726">
    <property type="entry name" value="PNPase"/>
    <property type="match status" value="1"/>
</dbReference>
<evidence type="ECO:0000313" key="11">
    <source>
        <dbReference type="EMBL" id="RQH50274.1"/>
    </source>
</evidence>
<dbReference type="InterPro" id="IPR012340">
    <property type="entry name" value="NA-bd_OB-fold"/>
</dbReference>
<dbReference type="SUPFAM" id="SSF50249">
    <property type="entry name" value="Nucleic acid-binding proteins"/>
    <property type="match status" value="1"/>
</dbReference>
<dbReference type="CDD" id="cd04472">
    <property type="entry name" value="S1_PNPase"/>
    <property type="match status" value="1"/>
</dbReference>
<dbReference type="Proteomes" id="UP000269154">
    <property type="component" value="Unassembled WGS sequence"/>
</dbReference>
<dbReference type="SUPFAM" id="SSF54791">
    <property type="entry name" value="Eukaryotic type KH-domain (KH-domain type I)"/>
    <property type="match status" value="1"/>
</dbReference>
<keyword evidence="3 9" id="KW-0963">Cytoplasm</keyword>
<dbReference type="Gene3D" id="3.30.230.70">
    <property type="entry name" value="GHMP Kinase, N-terminal domain"/>
    <property type="match status" value="2"/>
</dbReference>
<dbReference type="FunFam" id="3.30.230.70:FF:000001">
    <property type="entry name" value="Polyribonucleotide nucleotidyltransferase"/>
    <property type="match status" value="1"/>
</dbReference>
<dbReference type="InterPro" id="IPR036456">
    <property type="entry name" value="PNPase_PH_RNA-bd_sf"/>
</dbReference>
<dbReference type="OrthoDB" id="9804305at2"/>
<reference evidence="11 12" key="1">
    <citation type="journal article" date="2018" name="ACS Chem. Biol.">
        <title>Ketoreductase domain dysfunction expands chemodiversity: malyngamide biosynthesis in the cyanobacterium Okeania hirsuta.</title>
        <authorList>
            <person name="Moss N.A."/>
            <person name="Leao T."/>
            <person name="Rankin M."/>
            <person name="McCullough T.M."/>
            <person name="Qu P."/>
            <person name="Korobeynikov A."/>
            <person name="Smith J.L."/>
            <person name="Gerwick L."/>
            <person name="Gerwick W.H."/>
        </authorList>
    </citation>
    <scope>NUCLEOTIDE SEQUENCE [LARGE SCALE GENOMIC DNA]</scope>
    <source>
        <strain evidence="11 12">PAB10Feb10-1</strain>
    </source>
</reference>
<keyword evidence="8 9" id="KW-0694">RNA-binding</keyword>
<dbReference type="CDD" id="cd11364">
    <property type="entry name" value="RNase_PH_PNPase_2"/>
    <property type="match status" value="1"/>
</dbReference>
<feature type="binding site" evidence="9">
    <location>
        <position position="502"/>
    </location>
    <ligand>
        <name>Mg(2+)</name>
        <dbReference type="ChEBI" id="CHEBI:18420"/>
    </ligand>
</feature>
<dbReference type="GO" id="GO:0004654">
    <property type="term" value="F:polyribonucleotide nucleotidyltransferase activity"/>
    <property type="evidence" value="ECO:0007669"/>
    <property type="project" value="UniProtKB-UniRule"/>
</dbReference>
<dbReference type="NCBIfam" id="TIGR03591">
    <property type="entry name" value="polynuc_phos"/>
    <property type="match status" value="1"/>
</dbReference>
<dbReference type="GO" id="GO:0005829">
    <property type="term" value="C:cytosol"/>
    <property type="evidence" value="ECO:0007669"/>
    <property type="project" value="TreeGrafter"/>
</dbReference>
<comment type="cofactor">
    <cofactor evidence="9">
        <name>Mg(2+)</name>
        <dbReference type="ChEBI" id="CHEBI:18420"/>
    </cofactor>
</comment>
<dbReference type="InterPro" id="IPR036345">
    <property type="entry name" value="ExoRNase_PH_dom2_sf"/>
</dbReference>
<dbReference type="InterPro" id="IPR001247">
    <property type="entry name" value="ExoRNase_PH_dom1"/>
</dbReference>
<proteinExistence type="inferred from homology"/>
<dbReference type="NCBIfam" id="NF008805">
    <property type="entry name" value="PRK11824.1"/>
    <property type="match status" value="1"/>
</dbReference>
<dbReference type="FunFam" id="3.30.1370.10:FF:000001">
    <property type="entry name" value="Polyribonucleotide nucleotidyltransferase"/>
    <property type="match status" value="1"/>
</dbReference>
<feature type="domain" description="S1 motif" evidence="10">
    <location>
        <begin position="632"/>
        <end position="700"/>
    </location>
</feature>
<dbReference type="CDD" id="cd02393">
    <property type="entry name" value="KH-I_PNPase"/>
    <property type="match status" value="1"/>
</dbReference>
<dbReference type="PANTHER" id="PTHR11252:SF0">
    <property type="entry name" value="POLYRIBONUCLEOTIDE NUCLEOTIDYLTRANSFERASE 1, MITOCHONDRIAL"/>
    <property type="match status" value="1"/>
</dbReference>
<dbReference type="PIRSF" id="PIRSF005499">
    <property type="entry name" value="PNPase"/>
    <property type="match status" value="1"/>
</dbReference>
<evidence type="ECO:0000256" key="2">
    <source>
        <dbReference type="ARBA" id="ARBA00007404"/>
    </source>
</evidence>
<dbReference type="GO" id="GO:0003723">
    <property type="term" value="F:RNA binding"/>
    <property type="evidence" value="ECO:0007669"/>
    <property type="project" value="UniProtKB-UniRule"/>
</dbReference>
<sequence>MEEIDKSISFDGRDIRLKVGLFAPQAGGAVMIESGDTAVLVTATTSKGREGIDFLPLLVDYEERLYAGGKIPGGFLRREGRPPEKVTLTGRLIDRPLRPLFPSWLRNDIQIVATTLSMDEEVPPDVLAVTGASVAVLLAQLPFYGPMAAVRVGLVGDDFIINPTYREVKNGDLDLVVAGSPQGVIMVEAGANQLPEQDIIEAIDFGYEAVCDLIQAQREIIAEMGIELVESEPPEVDPTLEDYIKDKATESIKQVLSEYDLDKNQRDEKLDAIKESIAEAIAELPEEEPVKVFIESDSMALGNVFKGVTKKLMRKQIIDEGIRVDGRKLDEVRPVSCRVGVLPPRVHGSSLFNRGLTQVMSAVTLGTPGDAQELADDLHPQDEKRYLHHYNFPPFSVGETKPLRSPGRREIGHGALAERALNPVIPTAEIFPYVIRVVSEVLSSNGSTSMGSVCASTLGLMDAGVPITKPVSGAAMGLIKEDDEVRILTDIQGIEDFLGDMDFKVAGTDSGITALQMDMKITGLPLTVISDAIHQAKPARLHILEKMLSTIDRARPDMSPYAPRLLTFKISPDMIGLVIGPGGKTIKGITEETGVKIDIDDDGTVTIAATDGEKAKQACNIIQGMTKKLNAGDVYVGRVTRIIPIGAFVEVFPGKEGMVHISQIADYRVGKVEDELAVGDEVIVKVREIDAKGRVNLTRLNIHPDEAAAAKLNAMQ</sequence>
<keyword evidence="6 9" id="KW-0479">Metal-binding</keyword>
<dbReference type="InterPro" id="IPR012162">
    <property type="entry name" value="PNPase"/>
</dbReference>
<evidence type="ECO:0000256" key="5">
    <source>
        <dbReference type="ARBA" id="ARBA00022695"/>
    </source>
</evidence>
<dbReference type="Pfam" id="PF01138">
    <property type="entry name" value="RNase_PH"/>
    <property type="match status" value="2"/>
</dbReference>
<dbReference type="GO" id="GO:0000287">
    <property type="term" value="F:magnesium ion binding"/>
    <property type="evidence" value="ECO:0007669"/>
    <property type="project" value="UniProtKB-UniRule"/>
</dbReference>
<gene>
    <name evidence="9" type="primary">pnp</name>
    <name evidence="11" type="ORF">D5R40_06500</name>
</gene>
<dbReference type="Gene3D" id="2.40.50.140">
    <property type="entry name" value="Nucleic acid-binding proteins"/>
    <property type="match status" value="1"/>
</dbReference>
<evidence type="ECO:0000256" key="8">
    <source>
        <dbReference type="ARBA" id="ARBA00022884"/>
    </source>
</evidence>
<dbReference type="InterPro" id="IPR015848">
    <property type="entry name" value="PNPase_PH_RNA-bd_bac/org-type"/>
</dbReference>
<dbReference type="AlphaFoldDB" id="A0A3N6PHW3"/>
<keyword evidence="12" id="KW-1185">Reference proteome</keyword>
<comment type="subcellular location">
    <subcellularLocation>
        <location evidence="1 9">Cytoplasm</location>
    </subcellularLocation>
</comment>
<accession>A0A3N6PHW3</accession>
<dbReference type="Gene3D" id="3.30.1370.10">
    <property type="entry name" value="K Homology domain, type 1"/>
    <property type="match status" value="1"/>
</dbReference>
<dbReference type="InterPro" id="IPR004088">
    <property type="entry name" value="KH_dom_type_1"/>
</dbReference>
<dbReference type="SUPFAM" id="SSF46915">
    <property type="entry name" value="Polynucleotide phosphorylase/guanosine pentaphosphate synthase (PNPase/GPSI), domain 3"/>
    <property type="match status" value="1"/>
</dbReference>
<dbReference type="Pfam" id="PF00575">
    <property type="entry name" value="S1"/>
    <property type="match status" value="1"/>
</dbReference>
<dbReference type="SMART" id="SM00316">
    <property type="entry name" value="S1"/>
    <property type="match status" value="1"/>
</dbReference>
<dbReference type="GO" id="GO:0000175">
    <property type="term" value="F:3'-5'-RNA exonuclease activity"/>
    <property type="evidence" value="ECO:0007669"/>
    <property type="project" value="TreeGrafter"/>
</dbReference>
<evidence type="ECO:0000256" key="3">
    <source>
        <dbReference type="ARBA" id="ARBA00022490"/>
    </source>
</evidence>
<dbReference type="SMART" id="SM00322">
    <property type="entry name" value="KH"/>
    <property type="match status" value="1"/>
</dbReference>
<keyword evidence="7 9" id="KW-0460">Magnesium</keyword>
<comment type="function">
    <text evidence="9">Involved in mRNA degradation. Catalyzes the phosphorolysis of single-stranded polyribonucleotides processively in the 3'- to 5'-direction.</text>
</comment>
<dbReference type="FunFam" id="2.40.50.140:FF:000023">
    <property type="entry name" value="Polyribonucleotide nucleotidyltransferase"/>
    <property type="match status" value="1"/>
</dbReference>
<dbReference type="Pfam" id="PF00013">
    <property type="entry name" value="KH_1"/>
    <property type="match status" value="1"/>
</dbReference>
<evidence type="ECO:0000256" key="1">
    <source>
        <dbReference type="ARBA" id="ARBA00004496"/>
    </source>
</evidence>
<dbReference type="GO" id="GO:0006396">
    <property type="term" value="P:RNA processing"/>
    <property type="evidence" value="ECO:0007669"/>
    <property type="project" value="InterPro"/>
</dbReference>
<dbReference type="InterPro" id="IPR036612">
    <property type="entry name" value="KH_dom_type_1_sf"/>
</dbReference>
<dbReference type="PANTHER" id="PTHR11252">
    <property type="entry name" value="POLYRIBONUCLEOTIDE NUCLEOTIDYLTRANSFERASE"/>
    <property type="match status" value="1"/>
</dbReference>
<dbReference type="InterPro" id="IPR003029">
    <property type="entry name" value="S1_domain"/>
</dbReference>
<feature type="binding site" evidence="9">
    <location>
        <position position="496"/>
    </location>
    <ligand>
        <name>Mg(2+)</name>
        <dbReference type="ChEBI" id="CHEBI:18420"/>
    </ligand>
</feature>
<name>A0A3N6PHW3_9CYAN</name>
<evidence type="ECO:0000259" key="10">
    <source>
        <dbReference type="PROSITE" id="PS50126"/>
    </source>
</evidence>
<dbReference type="CDD" id="cd11363">
    <property type="entry name" value="RNase_PH_PNPase_1"/>
    <property type="match status" value="1"/>
</dbReference>
<dbReference type="PROSITE" id="PS50084">
    <property type="entry name" value="KH_TYPE_1"/>
    <property type="match status" value="1"/>
</dbReference>
<dbReference type="HAMAP" id="MF_01595">
    <property type="entry name" value="PNPase"/>
    <property type="match status" value="1"/>
</dbReference>
<dbReference type="FunFam" id="3.30.230.70:FF:000002">
    <property type="entry name" value="Polyribonucleotide nucleotidyltransferase"/>
    <property type="match status" value="1"/>
</dbReference>
<dbReference type="GO" id="GO:0006402">
    <property type="term" value="P:mRNA catabolic process"/>
    <property type="evidence" value="ECO:0007669"/>
    <property type="project" value="UniProtKB-UniRule"/>
</dbReference>
<comment type="similarity">
    <text evidence="2 9">Belongs to the polyribonucleotide nucleotidyltransferase family.</text>
</comment>
<dbReference type="InterPro" id="IPR004087">
    <property type="entry name" value="KH_dom"/>
</dbReference>
<dbReference type="PROSITE" id="PS50126">
    <property type="entry name" value="S1"/>
    <property type="match status" value="1"/>
</dbReference>
<dbReference type="InterPro" id="IPR015847">
    <property type="entry name" value="ExoRNase_PH_dom2"/>
</dbReference>
<dbReference type="InterPro" id="IPR020568">
    <property type="entry name" value="Ribosomal_Su5_D2-typ_SF"/>
</dbReference>
<comment type="catalytic activity">
    <reaction evidence="9">
        <text>RNA(n+1) + phosphate = RNA(n) + a ribonucleoside 5'-diphosphate</text>
        <dbReference type="Rhea" id="RHEA:22096"/>
        <dbReference type="Rhea" id="RHEA-COMP:14527"/>
        <dbReference type="Rhea" id="RHEA-COMP:17342"/>
        <dbReference type="ChEBI" id="CHEBI:43474"/>
        <dbReference type="ChEBI" id="CHEBI:57930"/>
        <dbReference type="ChEBI" id="CHEBI:140395"/>
        <dbReference type="EC" id="2.7.7.8"/>
    </reaction>
</comment>
<dbReference type="RefSeq" id="WP_124144137.1">
    <property type="nucleotide sequence ID" value="NZ_CAWOKI010000387.1"/>
</dbReference>
<dbReference type="InterPro" id="IPR027408">
    <property type="entry name" value="PNPase/RNase_PH_dom_sf"/>
</dbReference>
<comment type="caution">
    <text evidence="11">The sequence shown here is derived from an EMBL/GenBank/DDBJ whole genome shotgun (WGS) entry which is preliminary data.</text>
</comment>